<dbReference type="EMBL" id="JAOYFC010000001">
    <property type="protein sequence ID" value="MCV6824081.1"/>
    <property type="molecule type" value="Genomic_DNA"/>
</dbReference>
<comment type="caution">
    <text evidence="1">The sequence shown here is derived from an EMBL/GenBank/DDBJ whole genome shotgun (WGS) entry which is preliminary data.</text>
</comment>
<protein>
    <submittedName>
        <fullName evidence="1">Uncharacterized protein</fullName>
    </submittedName>
</protein>
<gene>
    <name evidence="1" type="ORF">OH136_05880</name>
</gene>
<keyword evidence="2" id="KW-1185">Reference proteome</keyword>
<name>A0AAE3LSW5_9RHOB</name>
<dbReference type="Proteomes" id="UP001208041">
    <property type="component" value="Unassembled WGS sequence"/>
</dbReference>
<dbReference type="RefSeq" id="WP_263952903.1">
    <property type="nucleotide sequence ID" value="NZ_JAOYFC010000001.1"/>
</dbReference>
<organism evidence="1 2">
    <name type="scientific">Halocynthiibacter halioticoli</name>
    <dbReference type="NCBI Taxonomy" id="2986804"/>
    <lineage>
        <taxon>Bacteria</taxon>
        <taxon>Pseudomonadati</taxon>
        <taxon>Pseudomonadota</taxon>
        <taxon>Alphaproteobacteria</taxon>
        <taxon>Rhodobacterales</taxon>
        <taxon>Paracoccaceae</taxon>
        <taxon>Halocynthiibacter</taxon>
    </lineage>
</organism>
<evidence type="ECO:0000313" key="2">
    <source>
        <dbReference type="Proteomes" id="UP001208041"/>
    </source>
</evidence>
<proteinExistence type="predicted"/>
<dbReference type="AlphaFoldDB" id="A0AAE3LSW5"/>
<accession>A0AAE3LSW5</accession>
<evidence type="ECO:0000313" key="1">
    <source>
        <dbReference type="EMBL" id="MCV6824081.1"/>
    </source>
</evidence>
<sequence>MIDLMTLITPDEDRGNSAELLGIAEKHFERLAGALDRAVVAVEQGQPETAKEANGLVRDLSKSLQSVMEERVRVEKLRRQNAGIVHDFAIDFDSARSEIRGRLARLRATVGAGGVSE</sequence>
<reference evidence="1" key="1">
    <citation type="submission" date="2022-10" db="EMBL/GenBank/DDBJ databases">
        <authorList>
            <person name="Yue Y."/>
        </authorList>
    </citation>
    <scope>NUCLEOTIDE SEQUENCE</scope>
    <source>
        <strain evidence="1">Z654</strain>
    </source>
</reference>